<accession>A0A9Q1JNC8</accession>
<name>A0A9Q1JNC8_9CARY</name>
<dbReference type="AlphaFoldDB" id="A0A9Q1JNC8"/>
<reference evidence="1" key="1">
    <citation type="submission" date="2022-04" db="EMBL/GenBank/DDBJ databases">
        <title>Carnegiea gigantea Genome sequencing and assembly v2.</title>
        <authorList>
            <person name="Copetti D."/>
            <person name="Sanderson M.J."/>
            <person name="Burquez A."/>
            <person name="Wojciechowski M.F."/>
        </authorList>
    </citation>
    <scope>NUCLEOTIDE SEQUENCE</scope>
    <source>
        <strain evidence="1">SGP5-SGP5p</strain>
        <tissue evidence="1">Aerial part</tissue>
    </source>
</reference>
<sequence>MAEYVICYFPWDRHGVPFPLSPLPKAFQALCPSYELAGAEEATEDYEIPEFPQSRRCGCMVAVSSKPGSGRGRHQRKGDGRSCEGVLFLVLEESLMSASSLPEDFHTLCPRFSLPEAEGAAADFELPEMVQATFYAMLLNEVVELGVIRGFMVEGLKLALVGLRWSSFEGSAASAAGRCSGGPCTEQAAEYFRDHFRWSLRDPTDPGSRPLPSDYHILCPYFDLEVARRYAYDSHIPEMVPGEDDLLSFFRNTVQAAEYVRDNLCWYKRETSSFRPNLLPWNFSAYYPEFNHILEMQFTDATHIPEMVQATFYAMVISDVTRLRLIKRKIGESLTSDLRKLRCDAVEAWLLSIEDKLKDARQ</sequence>
<proteinExistence type="predicted"/>
<gene>
    <name evidence="1" type="ORF">Cgig2_006533</name>
</gene>
<evidence type="ECO:0000313" key="1">
    <source>
        <dbReference type="EMBL" id="KAJ8426858.1"/>
    </source>
</evidence>
<comment type="caution">
    <text evidence="1">The sequence shown here is derived from an EMBL/GenBank/DDBJ whole genome shotgun (WGS) entry which is preliminary data.</text>
</comment>
<protein>
    <submittedName>
        <fullName evidence="1">Uncharacterized protein</fullName>
    </submittedName>
</protein>
<dbReference type="EMBL" id="JAKOGI010001230">
    <property type="protein sequence ID" value="KAJ8426858.1"/>
    <property type="molecule type" value="Genomic_DNA"/>
</dbReference>
<evidence type="ECO:0000313" key="2">
    <source>
        <dbReference type="Proteomes" id="UP001153076"/>
    </source>
</evidence>
<dbReference type="Proteomes" id="UP001153076">
    <property type="component" value="Unassembled WGS sequence"/>
</dbReference>
<organism evidence="1 2">
    <name type="scientific">Carnegiea gigantea</name>
    <dbReference type="NCBI Taxonomy" id="171969"/>
    <lineage>
        <taxon>Eukaryota</taxon>
        <taxon>Viridiplantae</taxon>
        <taxon>Streptophyta</taxon>
        <taxon>Embryophyta</taxon>
        <taxon>Tracheophyta</taxon>
        <taxon>Spermatophyta</taxon>
        <taxon>Magnoliopsida</taxon>
        <taxon>eudicotyledons</taxon>
        <taxon>Gunneridae</taxon>
        <taxon>Pentapetalae</taxon>
        <taxon>Caryophyllales</taxon>
        <taxon>Cactineae</taxon>
        <taxon>Cactaceae</taxon>
        <taxon>Cactoideae</taxon>
        <taxon>Echinocereeae</taxon>
        <taxon>Carnegiea</taxon>
    </lineage>
</organism>
<keyword evidence="2" id="KW-1185">Reference proteome</keyword>